<name>A0A1I3J712_9SPHI</name>
<dbReference type="OrthoDB" id="9803207at2"/>
<accession>A0A1I3J712</accession>
<evidence type="ECO:0008006" key="3">
    <source>
        <dbReference type="Google" id="ProtNLM"/>
    </source>
</evidence>
<reference evidence="1 2" key="1">
    <citation type="submission" date="2016-10" db="EMBL/GenBank/DDBJ databases">
        <authorList>
            <person name="de Groot N.N."/>
        </authorList>
    </citation>
    <scope>NUCLEOTIDE SEQUENCE [LARGE SCALE GENOMIC DNA]</scope>
    <source>
        <strain evidence="1 2">RK1</strain>
    </source>
</reference>
<protein>
    <recommendedName>
        <fullName evidence="3">DUF3037 domain-containing protein</fullName>
    </recommendedName>
</protein>
<keyword evidence="2" id="KW-1185">Reference proteome</keyword>
<dbReference type="AlphaFoldDB" id="A0A1I3J712"/>
<dbReference type="EMBL" id="FOQO01000004">
    <property type="protein sequence ID" value="SFI55973.1"/>
    <property type="molecule type" value="Genomic_DNA"/>
</dbReference>
<evidence type="ECO:0000313" key="1">
    <source>
        <dbReference type="EMBL" id="SFI55973.1"/>
    </source>
</evidence>
<dbReference type="STRING" id="1477437.SAMN05444682_104340"/>
<gene>
    <name evidence="1" type="ORF">SAMN05444682_104340</name>
</gene>
<dbReference type="InterPro" id="IPR021398">
    <property type="entry name" value="DUF3037"/>
</dbReference>
<dbReference type="RefSeq" id="WP_090626581.1">
    <property type="nucleotide sequence ID" value="NZ_FOQO01000004.1"/>
</dbReference>
<organism evidence="1 2">
    <name type="scientific">Parapedobacter indicus</name>
    <dbReference type="NCBI Taxonomy" id="1477437"/>
    <lineage>
        <taxon>Bacteria</taxon>
        <taxon>Pseudomonadati</taxon>
        <taxon>Bacteroidota</taxon>
        <taxon>Sphingobacteriia</taxon>
        <taxon>Sphingobacteriales</taxon>
        <taxon>Sphingobacteriaceae</taxon>
        <taxon>Parapedobacter</taxon>
    </lineage>
</organism>
<dbReference type="Proteomes" id="UP000198670">
    <property type="component" value="Unassembled WGS sequence"/>
</dbReference>
<sequence length="127" mass="14390">MPGKELFEYAVIRWVPRVEREEFVNVGVVLYCRSQRFLDMKYALPSGKLQAFCPTYDRDELASCLAAFHLICKGEQAGGSIAALPPPERFRWLTAKRSTVMQLSAVHPGLCMDANRTLDHLFNTLVL</sequence>
<dbReference type="Pfam" id="PF11236">
    <property type="entry name" value="DUF3037"/>
    <property type="match status" value="1"/>
</dbReference>
<evidence type="ECO:0000313" key="2">
    <source>
        <dbReference type="Proteomes" id="UP000198670"/>
    </source>
</evidence>
<proteinExistence type="predicted"/>